<name>X1JZA5_9ZZZZ</name>
<evidence type="ECO:0000313" key="1">
    <source>
        <dbReference type="EMBL" id="GAH75163.1"/>
    </source>
</evidence>
<dbReference type="AlphaFoldDB" id="X1JZA5"/>
<proteinExistence type="predicted"/>
<gene>
    <name evidence="1" type="ORF">S03H2_44109</name>
</gene>
<dbReference type="EMBL" id="BARU01027556">
    <property type="protein sequence ID" value="GAH75163.1"/>
    <property type="molecule type" value="Genomic_DNA"/>
</dbReference>
<reference evidence="1" key="1">
    <citation type="journal article" date="2014" name="Front. Microbiol.">
        <title>High frequency of phylogenetically diverse reductive dehalogenase-homologous genes in deep subseafloor sedimentary metagenomes.</title>
        <authorList>
            <person name="Kawai M."/>
            <person name="Futagami T."/>
            <person name="Toyoda A."/>
            <person name="Takaki Y."/>
            <person name="Nishi S."/>
            <person name="Hori S."/>
            <person name="Arai W."/>
            <person name="Tsubouchi T."/>
            <person name="Morono Y."/>
            <person name="Uchiyama I."/>
            <person name="Ito T."/>
            <person name="Fujiyama A."/>
            <person name="Inagaki F."/>
            <person name="Takami H."/>
        </authorList>
    </citation>
    <scope>NUCLEOTIDE SEQUENCE</scope>
    <source>
        <strain evidence="1">Expedition CK06-06</strain>
    </source>
</reference>
<comment type="caution">
    <text evidence="1">The sequence shown here is derived from an EMBL/GenBank/DDBJ whole genome shotgun (WGS) entry which is preliminary data.</text>
</comment>
<organism evidence="1">
    <name type="scientific">marine sediment metagenome</name>
    <dbReference type="NCBI Taxonomy" id="412755"/>
    <lineage>
        <taxon>unclassified sequences</taxon>
        <taxon>metagenomes</taxon>
        <taxon>ecological metagenomes</taxon>
    </lineage>
</organism>
<accession>X1JZA5</accession>
<sequence length="148" mass="16332">MRAEQFQNPDDTEEAERASWIRAIAAAGEQAQFIVNPSAEAVGEKEALEMADEAGIALLGFTNPASSPCCDAVQITYLDQLYNIQNLDFELANPFIGDAICELKQPLFIYPKESALVTVHYYRAGTDELRPIGLWVKMASAMRELTTS</sequence>
<protein>
    <submittedName>
        <fullName evidence="1">Uncharacterized protein</fullName>
    </submittedName>
</protein>